<feature type="domain" description="PH" evidence="1">
    <location>
        <begin position="1"/>
        <end position="42"/>
    </location>
</feature>
<protein>
    <submittedName>
        <fullName evidence="2">Cephalosporin-C deacetylase</fullName>
    </submittedName>
</protein>
<dbReference type="RefSeq" id="WP_097016974.1">
    <property type="nucleotide sequence ID" value="NZ_OBDZ01000005.1"/>
</dbReference>
<dbReference type="OrthoDB" id="8183145at2"/>
<dbReference type="SUPFAM" id="SSF53474">
    <property type="entry name" value="alpha/beta-Hydrolases"/>
    <property type="match status" value="1"/>
</dbReference>
<sequence length="340" mass="38201">MSLNPDKYLKVLYQDHLPKYTFASKSKEEWSNWREDLKEALIEALGGITVEDNTPLKAEISEEVEYDSYLRQRVVFNINDYLKTSAYLLIPKDKRKEYPAIVACHGHGYGSKEVVGLTPAGLENQKPTCHNNFALDLVKKGFLVIAPEIIGFGERRLAEDNHSTPTENSCYQLATYLLMFGKTLAGMRVIDISRSIDYLLSRNDVASQRIGCMGFSGGGMVAALASALDERIRVAVISGYTNTFKDSIMSTEHCLDNYIPGILKYAELADIIGMIAPRPLLIQAGLTDNIFPIDGVLTAYQRIKEVYQCLDIEDKVAKDIIDKGHEVATDKPCEWFKRWL</sequence>
<name>A0A285G7P2_9FIRM</name>
<dbReference type="PANTHER" id="PTHR47381">
    <property type="entry name" value="ALPHA/BETA-HYDROLASES SUPERFAMILY PROTEIN"/>
    <property type="match status" value="1"/>
</dbReference>
<evidence type="ECO:0000259" key="1">
    <source>
        <dbReference type="PROSITE" id="PS50003"/>
    </source>
</evidence>
<dbReference type="Pfam" id="PF12715">
    <property type="entry name" value="Abhydrolase_7"/>
    <property type="match status" value="1"/>
</dbReference>
<dbReference type="InterPro" id="IPR029058">
    <property type="entry name" value="AB_hydrolase_fold"/>
</dbReference>
<dbReference type="PANTHER" id="PTHR47381:SF3">
    <property type="entry name" value="ALPHA_BETA-HYDROLASES SUPERFAMILY PROTEIN"/>
    <property type="match status" value="1"/>
</dbReference>
<dbReference type="InterPro" id="IPR025890">
    <property type="entry name" value="Abhydrolase_bac"/>
</dbReference>
<dbReference type="InterPro" id="IPR001849">
    <property type="entry name" value="PH_domain"/>
</dbReference>
<evidence type="ECO:0000313" key="3">
    <source>
        <dbReference type="Proteomes" id="UP000219573"/>
    </source>
</evidence>
<dbReference type="Proteomes" id="UP000219573">
    <property type="component" value="Unassembled WGS sequence"/>
</dbReference>
<dbReference type="Gene3D" id="3.40.50.1820">
    <property type="entry name" value="alpha/beta hydrolase"/>
    <property type="match status" value="1"/>
</dbReference>
<evidence type="ECO:0000313" key="2">
    <source>
        <dbReference type="EMBL" id="SNY19592.1"/>
    </source>
</evidence>
<dbReference type="AlphaFoldDB" id="A0A285G7P2"/>
<organism evidence="2 3">
    <name type="scientific">Orenia metallireducens</name>
    <dbReference type="NCBI Taxonomy" id="1413210"/>
    <lineage>
        <taxon>Bacteria</taxon>
        <taxon>Bacillati</taxon>
        <taxon>Bacillota</taxon>
        <taxon>Clostridia</taxon>
        <taxon>Halanaerobiales</taxon>
        <taxon>Halobacteroidaceae</taxon>
        <taxon>Orenia</taxon>
    </lineage>
</organism>
<dbReference type="PROSITE" id="PS50003">
    <property type="entry name" value="PH_DOMAIN"/>
    <property type="match status" value="1"/>
</dbReference>
<dbReference type="EMBL" id="OBDZ01000005">
    <property type="protein sequence ID" value="SNY19592.1"/>
    <property type="molecule type" value="Genomic_DNA"/>
</dbReference>
<reference evidence="3" key="1">
    <citation type="submission" date="2017-09" db="EMBL/GenBank/DDBJ databases">
        <authorList>
            <person name="Varghese N."/>
            <person name="Submissions S."/>
        </authorList>
    </citation>
    <scope>NUCLEOTIDE SEQUENCE [LARGE SCALE GENOMIC DNA]</scope>
    <source>
        <strain evidence="3">MSL47</strain>
    </source>
</reference>
<gene>
    <name evidence="2" type="ORF">SAMN06265827_105152</name>
</gene>
<accession>A0A285G7P2</accession>
<proteinExistence type="predicted"/>
<keyword evidence="3" id="KW-1185">Reference proteome</keyword>